<gene>
    <name evidence="4" type="primary">iolC_1</name>
    <name evidence="4" type="ORF">ERS852551_02708</name>
</gene>
<evidence type="ECO:0000313" key="5">
    <source>
        <dbReference type="Proteomes" id="UP000095765"/>
    </source>
</evidence>
<dbReference type="PROSITE" id="PS00584">
    <property type="entry name" value="PFKB_KINASES_2"/>
    <property type="match status" value="1"/>
</dbReference>
<dbReference type="EMBL" id="CZBE01000020">
    <property type="protein sequence ID" value="CUQ00025.1"/>
    <property type="molecule type" value="Genomic_DNA"/>
</dbReference>
<evidence type="ECO:0000256" key="2">
    <source>
        <dbReference type="ARBA" id="ARBA00022777"/>
    </source>
</evidence>
<dbReference type="Proteomes" id="UP000095765">
    <property type="component" value="Unassembled WGS sequence"/>
</dbReference>
<evidence type="ECO:0000259" key="3">
    <source>
        <dbReference type="Pfam" id="PF00294"/>
    </source>
</evidence>
<evidence type="ECO:0000313" key="4">
    <source>
        <dbReference type="EMBL" id="CUQ00025.1"/>
    </source>
</evidence>
<evidence type="ECO:0000256" key="1">
    <source>
        <dbReference type="ARBA" id="ARBA00022679"/>
    </source>
</evidence>
<dbReference type="AlphaFoldDB" id="A0A174SX90"/>
<keyword evidence="1 4" id="KW-0808">Transferase</keyword>
<feature type="domain" description="Carbohydrate kinase PfkB" evidence="3">
    <location>
        <begin position="3"/>
        <end position="292"/>
    </location>
</feature>
<reference evidence="4 5" key="1">
    <citation type="submission" date="2015-09" db="EMBL/GenBank/DDBJ databases">
        <authorList>
            <consortium name="Pathogen Informatics"/>
        </authorList>
    </citation>
    <scope>NUCLEOTIDE SEQUENCE [LARGE SCALE GENOMIC DNA]</scope>
    <source>
        <strain evidence="4 5">2789STDY5834939</strain>
    </source>
</reference>
<dbReference type="InterPro" id="IPR002173">
    <property type="entry name" value="Carboh/pur_kinase_PfkB_CS"/>
</dbReference>
<dbReference type="EC" id="2.7.1.92" evidence="4"/>
<name>A0A174SX90_9FIRM</name>
<dbReference type="PANTHER" id="PTHR10584:SF166">
    <property type="entry name" value="RIBOKINASE"/>
    <property type="match status" value="1"/>
</dbReference>
<dbReference type="InterPro" id="IPR029056">
    <property type="entry name" value="Ribokinase-like"/>
</dbReference>
<dbReference type="InterPro" id="IPR011611">
    <property type="entry name" value="PfkB_dom"/>
</dbReference>
<organism evidence="4 5">
    <name type="scientific">Anaerotruncus colihominis</name>
    <dbReference type="NCBI Taxonomy" id="169435"/>
    <lineage>
        <taxon>Bacteria</taxon>
        <taxon>Bacillati</taxon>
        <taxon>Bacillota</taxon>
        <taxon>Clostridia</taxon>
        <taxon>Eubacteriales</taxon>
        <taxon>Oscillospiraceae</taxon>
        <taxon>Anaerotruncus</taxon>
    </lineage>
</organism>
<accession>A0A174SX90</accession>
<dbReference type="Pfam" id="PF00294">
    <property type="entry name" value="PfkB"/>
    <property type="match status" value="1"/>
</dbReference>
<protein>
    <submittedName>
        <fullName evidence="4">5-dehydro-2-deoxygluconokinase</fullName>
        <ecNumber evidence="4">2.7.1.92</ecNumber>
    </submittedName>
</protein>
<sequence length="307" mass="32428">MPEIIGVGESDVDVYLQVDHPPRRGEKVRAREIGKLPGGMIGNFCAGVAKHGVSCGIVSVVGDDENGKIALADYQGRGIDTAGLTVEPGKATFYCVVHIDGTGEKCLTAVQTPLMSPRPEQVPADYIRRAKYVHVNSMDYTLALHVAKTIAGSGAGLSLDYEAHAEHPGFDAWKPVLEQTSVLFVNEDGLESLLPGLTMDQAAERILPLGVQYMVVTCAEKGGAVFTKDQSIQYRAYRAAHVADTTGAGDCFNAAFLSEIVRGSDPKAAARYAAAASTISIGAVGARTGLPAREQVLAFLAAEPEQI</sequence>
<dbReference type="Gene3D" id="3.40.1190.20">
    <property type="match status" value="1"/>
</dbReference>
<dbReference type="SUPFAM" id="SSF53613">
    <property type="entry name" value="Ribokinase-like"/>
    <property type="match status" value="1"/>
</dbReference>
<dbReference type="GO" id="GO:0047590">
    <property type="term" value="F:5-dehydro-2-deoxygluconokinase activity"/>
    <property type="evidence" value="ECO:0007669"/>
    <property type="project" value="UniProtKB-EC"/>
</dbReference>
<dbReference type="PANTHER" id="PTHR10584">
    <property type="entry name" value="SUGAR KINASE"/>
    <property type="match status" value="1"/>
</dbReference>
<proteinExistence type="predicted"/>
<keyword evidence="2 4" id="KW-0418">Kinase</keyword>
<dbReference type="RefSeq" id="WP_055245680.1">
    <property type="nucleotide sequence ID" value="NZ_CABIWA010000001.1"/>
</dbReference>